<feature type="region of interest" description="Disordered" evidence="1">
    <location>
        <begin position="1"/>
        <end position="30"/>
    </location>
</feature>
<feature type="compositionally biased region" description="Polar residues" evidence="1">
    <location>
        <begin position="1"/>
        <end position="17"/>
    </location>
</feature>
<protein>
    <submittedName>
        <fullName evidence="2">Uncharacterized protein</fullName>
    </submittedName>
</protein>
<accession>A0A8D8YBY3</accession>
<feature type="region of interest" description="Disordered" evidence="1">
    <location>
        <begin position="96"/>
        <end position="130"/>
    </location>
</feature>
<sequence length="698" mass="76474">MGNNTFQDYNDPQNMYGRNQPFGNAMGNKTFPDYNDPQNLYGRNQPFGNKVGNNTFQDYNDVQDPYGRNQPFGNAMANNTFPDYQDPQNLKGKNQPFGNQMGNNTFQDYNDPQSPYGKNQPIGRPIGNNTFQDYNDPQNMYGPNQQAFGNQMGGSNTLQNNYNNPQNLNGNNQAYGNQIGNGNLPGQGSAIAANNQNIPAPLNSPGSPHQVIVTTSYSSTVVKELLQISKNNVPNITGVEEVTDTLGPTQQLCEILNGNSVHNGSVTTSDVKHTTNRLLDTSKSTSNPPSAFETTLGMTNFNLMTISSANISKNEEVHVEADKSISSTSANLDINVQAETKGKSSLVLSSSKSGATDSFQLLTTGPTSETTPLWIDEWLDNKITFYTNIFENISSKPVLENRNGENVGAIENNTKTSPLVTSCISSTNPNEQLKSESEGLLTTAEATKTISTKFETNHSFTADVEEMIKSTDSHLEMDKQKLEDLLSSIYISNKSSLNIKTALERLLLHSEDNLTTIFITTSASSPKEPISISSAATLMQNLPDVLTVNISGSPYILMKKNLLKINSGPQNVQNELPNVQNVEGMNSFGQGIQESPNILNPFQNVMNPLIPQQNLYDPYANNLPPQPNPFMIPNNVQGQDYQIPFLNPVQAPQELNKSFSMGPYRQVYPSFVQPQLPVPPFPPAPVYLTQSNVPVPGI</sequence>
<proteinExistence type="predicted"/>
<feature type="compositionally biased region" description="Polar residues" evidence="1">
    <location>
        <begin position="96"/>
        <end position="117"/>
    </location>
</feature>
<name>A0A8D8YBY3_9HEMI</name>
<dbReference type="EMBL" id="HBUF01370208">
    <property type="protein sequence ID" value="CAG6725791.1"/>
    <property type="molecule type" value="Transcribed_RNA"/>
</dbReference>
<evidence type="ECO:0000256" key="1">
    <source>
        <dbReference type="SAM" id="MobiDB-lite"/>
    </source>
</evidence>
<reference evidence="2" key="1">
    <citation type="submission" date="2021-05" db="EMBL/GenBank/DDBJ databases">
        <authorList>
            <person name="Alioto T."/>
            <person name="Alioto T."/>
            <person name="Gomez Garrido J."/>
        </authorList>
    </citation>
    <scope>NUCLEOTIDE SEQUENCE</scope>
</reference>
<evidence type="ECO:0000313" key="2">
    <source>
        <dbReference type="EMBL" id="CAG6725791.1"/>
    </source>
</evidence>
<organism evidence="2">
    <name type="scientific">Cacopsylla melanoneura</name>
    <dbReference type="NCBI Taxonomy" id="428564"/>
    <lineage>
        <taxon>Eukaryota</taxon>
        <taxon>Metazoa</taxon>
        <taxon>Ecdysozoa</taxon>
        <taxon>Arthropoda</taxon>
        <taxon>Hexapoda</taxon>
        <taxon>Insecta</taxon>
        <taxon>Pterygota</taxon>
        <taxon>Neoptera</taxon>
        <taxon>Paraneoptera</taxon>
        <taxon>Hemiptera</taxon>
        <taxon>Sternorrhyncha</taxon>
        <taxon>Psylloidea</taxon>
        <taxon>Psyllidae</taxon>
        <taxon>Psyllinae</taxon>
        <taxon>Cacopsylla</taxon>
    </lineage>
</organism>
<dbReference type="AlphaFoldDB" id="A0A8D8YBY3"/>